<dbReference type="Gene3D" id="3.40.50.10330">
    <property type="entry name" value="Probable inorganic polyphosphate/atp-NAD kinase, domain 1"/>
    <property type="match status" value="1"/>
</dbReference>
<keyword evidence="3" id="KW-0808">Transferase</keyword>
<evidence type="ECO:0000313" key="14">
    <source>
        <dbReference type="EMBL" id="AKF03187.1"/>
    </source>
</evidence>
<evidence type="ECO:0000256" key="4">
    <source>
        <dbReference type="ARBA" id="ARBA00022723"/>
    </source>
</evidence>
<dbReference type="Pfam" id="PF19279">
    <property type="entry name" value="YegS_C"/>
    <property type="match status" value="1"/>
</dbReference>
<name>A0A0F6VYX4_9BACT</name>
<gene>
    <name evidence="14" type="ORF">DB32_000336</name>
</gene>
<dbReference type="Proteomes" id="UP000034883">
    <property type="component" value="Chromosome"/>
</dbReference>
<organism evidence="14 15">
    <name type="scientific">Sandaracinus amylolyticus</name>
    <dbReference type="NCBI Taxonomy" id="927083"/>
    <lineage>
        <taxon>Bacteria</taxon>
        <taxon>Pseudomonadati</taxon>
        <taxon>Myxococcota</taxon>
        <taxon>Polyangia</taxon>
        <taxon>Polyangiales</taxon>
        <taxon>Sandaracinaceae</taxon>
        <taxon>Sandaracinus</taxon>
    </lineage>
</organism>
<accession>A0A0F6VYX4</accession>
<keyword evidence="15" id="KW-1185">Reference proteome</keyword>
<dbReference type="InterPro" id="IPR005218">
    <property type="entry name" value="Diacylglycerol/lipid_kinase"/>
</dbReference>
<dbReference type="InterPro" id="IPR016064">
    <property type="entry name" value="NAD/diacylglycerol_kinase_sf"/>
</dbReference>
<feature type="compositionally biased region" description="Basic and acidic residues" evidence="12">
    <location>
        <begin position="1"/>
        <end position="10"/>
    </location>
</feature>
<keyword evidence="10" id="KW-0594">Phospholipid biosynthesis</keyword>
<keyword evidence="4" id="KW-0479">Metal-binding</keyword>
<dbReference type="InterPro" id="IPR017438">
    <property type="entry name" value="ATP-NAD_kinase_N"/>
</dbReference>
<evidence type="ECO:0000256" key="11">
    <source>
        <dbReference type="ARBA" id="ARBA00023264"/>
    </source>
</evidence>
<sequence length="361" mass="37672">MLARGRDHASPRGTCAATPRDVTMPDASIPRVQPEPEKERERATMIVNPSSGKGLGATMHATLVERLRARWPSLDAELCTLEHDAEAIAREAALRDVRTFVVLGGDGTLNNVINGVASVPGALARSVFGVLPAGTGNDLAGTLGLGTSLEEAADRLARSEARTIDLGLLEDRLFANVSAGGLFAEASEATSQEAKSLAGRLAYLVAGSRALLDHAGVGVELTATTPQGALTWRGTIAMFAVCNAQTFGGGKPLAPFAQCDDGWLDAFVVQDANALGLARVLLEISGGTHLEDDRVVGFRASEIDLRFDRPTHVNVDGEVAVLERARYRVLPGATRVLVAPEADADAAPASDAKVTGAGEPE</sequence>
<dbReference type="InterPro" id="IPR001206">
    <property type="entry name" value="Diacylglycerol_kinase_cat_dom"/>
</dbReference>
<keyword evidence="6" id="KW-0418">Kinase</keyword>
<dbReference type="GO" id="GO:0005886">
    <property type="term" value="C:plasma membrane"/>
    <property type="evidence" value="ECO:0007669"/>
    <property type="project" value="TreeGrafter"/>
</dbReference>
<dbReference type="OrthoDB" id="142078at2"/>
<evidence type="ECO:0000256" key="2">
    <source>
        <dbReference type="ARBA" id="ARBA00022516"/>
    </source>
</evidence>
<dbReference type="Pfam" id="PF00781">
    <property type="entry name" value="DAGK_cat"/>
    <property type="match status" value="1"/>
</dbReference>
<dbReference type="PANTHER" id="PTHR12358:SF106">
    <property type="entry name" value="LIPID KINASE YEGS"/>
    <property type="match status" value="1"/>
</dbReference>
<dbReference type="PANTHER" id="PTHR12358">
    <property type="entry name" value="SPHINGOSINE KINASE"/>
    <property type="match status" value="1"/>
</dbReference>
<dbReference type="SMART" id="SM00046">
    <property type="entry name" value="DAGKc"/>
    <property type="match status" value="1"/>
</dbReference>
<dbReference type="AlphaFoldDB" id="A0A0F6VYX4"/>
<keyword evidence="2" id="KW-0444">Lipid biosynthesis</keyword>
<protein>
    <submittedName>
        <fullName evidence="14">Transcription regulator</fullName>
    </submittedName>
</protein>
<evidence type="ECO:0000256" key="6">
    <source>
        <dbReference type="ARBA" id="ARBA00022777"/>
    </source>
</evidence>
<evidence type="ECO:0000256" key="3">
    <source>
        <dbReference type="ARBA" id="ARBA00022679"/>
    </source>
</evidence>
<evidence type="ECO:0000256" key="9">
    <source>
        <dbReference type="ARBA" id="ARBA00023098"/>
    </source>
</evidence>
<dbReference type="KEGG" id="samy:DB32_000336"/>
<dbReference type="NCBIfam" id="TIGR00147">
    <property type="entry name" value="YegS/Rv2252/BmrU family lipid kinase"/>
    <property type="match status" value="1"/>
</dbReference>
<feature type="domain" description="DAGKc" evidence="13">
    <location>
        <begin position="38"/>
        <end position="173"/>
    </location>
</feature>
<evidence type="ECO:0000313" key="15">
    <source>
        <dbReference type="Proteomes" id="UP000034883"/>
    </source>
</evidence>
<keyword evidence="8" id="KW-0460">Magnesium</keyword>
<keyword evidence="5" id="KW-0547">Nucleotide-binding</keyword>
<evidence type="ECO:0000256" key="8">
    <source>
        <dbReference type="ARBA" id="ARBA00022842"/>
    </source>
</evidence>
<dbReference type="InterPro" id="IPR045540">
    <property type="entry name" value="YegS/DAGK_C"/>
</dbReference>
<evidence type="ECO:0000256" key="12">
    <source>
        <dbReference type="SAM" id="MobiDB-lite"/>
    </source>
</evidence>
<evidence type="ECO:0000256" key="10">
    <source>
        <dbReference type="ARBA" id="ARBA00023209"/>
    </source>
</evidence>
<evidence type="ECO:0000256" key="1">
    <source>
        <dbReference type="ARBA" id="ARBA00001946"/>
    </source>
</evidence>
<reference evidence="14 15" key="1">
    <citation type="submission" date="2015-03" db="EMBL/GenBank/DDBJ databases">
        <title>Genome assembly of Sandaracinus amylolyticus DSM 53668.</title>
        <authorList>
            <person name="Sharma G."/>
            <person name="Subramanian S."/>
        </authorList>
    </citation>
    <scope>NUCLEOTIDE SEQUENCE [LARGE SCALE GENOMIC DNA]</scope>
    <source>
        <strain evidence="14 15">DSM 53668</strain>
    </source>
</reference>
<feature type="region of interest" description="Disordered" evidence="12">
    <location>
        <begin position="1"/>
        <end position="41"/>
    </location>
</feature>
<evidence type="ECO:0000259" key="13">
    <source>
        <dbReference type="PROSITE" id="PS50146"/>
    </source>
</evidence>
<dbReference type="PROSITE" id="PS50146">
    <property type="entry name" value="DAGK"/>
    <property type="match status" value="1"/>
</dbReference>
<dbReference type="GO" id="GO:0016301">
    <property type="term" value="F:kinase activity"/>
    <property type="evidence" value="ECO:0007669"/>
    <property type="project" value="UniProtKB-KW"/>
</dbReference>
<dbReference type="Gene3D" id="2.60.200.40">
    <property type="match status" value="1"/>
</dbReference>
<dbReference type="GO" id="GO:0008654">
    <property type="term" value="P:phospholipid biosynthetic process"/>
    <property type="evidence" value="ECO:0007669"/>
    <property type="project" value="UniProtKB-KW"/>
</dbReference>
<dbReference type="GO" id="GO:0005524">
    <property type="term" value="F:ATP binding"/>
    <property type="evidence" value="ECO:0007669"/>
    <property type="project" value="UniProtKB-KW"/>
</dbReference>
<keyword evidence="11" id="KW-1208">Phospholipid metabolism</keyword>
<dbReference type="STRING" id="927083.DB32_000336"/>
<keyword evidence="7" id="KW-0067">ATP-binding</keyword>
<evidence type="ECO:0000256" key="7">
    <source>
        <dbReference type="ARBA" id="ARBA00022840"/>
    </source>
</evidence>
<keyword evidence="9" id="KW-0443">Lipid metabolism</keyword>
<evidence type="ECO:0000256" key="5">
    <source>
        <dbReference type="ARBA" id="ARBA00022741"/>
    </source>
</evidence>
<dbReference type="GO" id="GO:0046872">
    <property type="term" value="F:metal ion binding"/>
    <property type="evidence" value="ECO:0007669"/>
    <property type="project" value="UniProtKB-KW"/>
</dbReference>
<dbReference type="EMBL" id="CP011125">
    <property type="protein sequence ID" value="AKF03187.1"/>
    <property type="molecule type" value="Genomic_DNA"/>
</dbReference>
<comment type="cofactor">
    <cofactor evidence="1">
        <name>Mg(2+)</name>
        <dbReference type="ChEBI" id="CHEBI:18420"/>
    </cofactor>
</comment>
<proteinExistence type="predicted"/>
<dbReference type="InterPro" id="IPR050187">
    <property type="entry name" value="Lipid_Phosphate_FormReg"/>
</dbReference>
<dbReference type="SUPFAM" id="SSF111331">
    <property type="entry name" value="NAD kinase/diacylglycerol kinase-like"/>
    <property type="match status" value="1"/>
</dbReference>